<protein>
    <submittedName>
        <fullName evidence="1">Transcriptional regulator</fullName>
    </submittedName>
</protein>
<gene>
    <name evidence="1" type="ORF">K3169_27795</name>
</gene>
<dbReference type="InterPro" id="IPR052991">
    <property type="entry name" value="Non-func_TypeII_TA_Antitoxin"/>
</dbReference>
<dbReference type="RefSeq" id="WP_231675336.1">
    <property type="nucleotide sequence ID" value="NZ_CP081201.1"/>
</dbReference>
<dbReference type="Proteomes" id="UP001063228">
    <property type="component" value="Chromosome"/>
</dbReference>
<proteinExistence type="predicted"/>
<dbReference type="PANTHER" id="PTHR40688">
    <property type="match status" value="1"/>
</dbReference>
<dbReference type="PANTHER" id="PTHR40688:SF2">
    <property type="entry name" value="RIBBON-HELIX-HELIX PROTEIN COPG DOMAIN-CONTAINING PROTEIN"/>
    <property type="match status" value="1"/>
</dbReference>
<organism evidence="1 2">
    <name type="scientific">Pseudomonas phytophila</name>
    <dbReference type="NCBI Taxonomy" id="2867264"/>
    <lineage>
        <taxon>Bacteria</taxon>
        <taxon>Pseudomonadati</taxon>
        <taxon>Pseudomonadota</taxon>
        <taxon>Gammaproteobacteria</taxon>
        <taxon>Pseudomonadales</taxon>
        <taxon>Pseudomonadaceae</taxon>
        <taxon>Pseudomonas</taxon>
    </lineage>
</organism>
<name>A0ABY6FDR4_9PSED</name>
<evidence type="ECO:0000313" key="2">
    <source>
        <dbReference type="Proteomes" id="UP001063228"/>
    </source>
</evidence>
<evidence type="ECO:0000313" key="1">
    <source>
        <dbReference type="EMBL" id="UXZ96049.1"/>
    </source>
</evidence>
<dbReference type="EMBL" id="CP081201">
    <property type="protein sequence ID" value="UXZ96049.1"/>
    <property type="molecule type" value="Genomic_DNA"/>
</dbReference>
<keyword evidence="2" id="KW-1185">Reference proteome</keyword>
<sequence>MASSTLSFFIDDSLATKLDELVSASNRERQYHLQRALEQYLATAFEELQAIDEGIADAEAGRLTDLEIVKAEWLARANNSAD</sequence>
<accession>A0ABY6FDR4</accession>
<reference evidence="1" key="1">
    <citation type="submission" date="2021-08" db="EMBL/GenBank/DDBJ databases">
        <title>Complete genome sequence of Pseudomonas phytophila.</title>
        <authorList>
            <person name="Weir B.S."/>
            <person name="Templeton M.D."/>
            <person name="Arshed S."/>
            <person name="Andersen M.T."/>
            <person name="Jayaraman J."/>
        </authorList>
    </citation>
    <scope>NUCLEOTIDE SEQUENCE</scope>
    <source>
        <strain evidence="1">ICMP 23753</strain>
    </source>
</reference>